<keyword evidence="2" id="KW-0963">Cytoplasm</keyword>
<dbReference type="InterPro" id="IPR006015">
    <property type="entry name" value="Universal_stress_UspA"/>
</dbReference>
<comment type="caution">
    <text evidence="4">The sequence shown here is derived from an EMBL/GenBank/DDBJ whole genome shotgun (WGS) entry which is preliminary data.</text>
</comment>
<gene>
    <name evidence="4" type="ORF">DY251_01025</name>
</gene>
<comment type="similarity">
    <text evidence="1 2">Belongs to the universal stress protein A family.</text>
</comment>
<dbReference type="AlphaFoldDB" id="A0A371XJF2"/>
<dbReference type="PANTHER" id="PTHR46268">
    <property type="entry name" value="STRESS RESPONSE PROTEIN NHAX"/>
    <property type="match status" value="1"/>
</dbReference>
<evidence type="ECO:0000313" key="4">
    <source>
        <dbReference type="EMBL" id="RFC69358.1"/>
    </source>
</evidence>
<evidence type="ECO:0000259" key="3">
    <source>
        <dbReference type="Pfam" id="PF00582"/>
    </source>
</evidence>
<evidence type="ECO:0000256" key="2">
    <source>
        <dbReference type="PIRNR" id="PIRNR006276"/>
    </source>
</evidence>
<dbReference type="Gene3D" id="3.40.50.620">
    <property type="entry name" value="HUPs"/>
    <property type="match status" value="1"/>
</dbReference>
<dbReference type="PANTHER" id="PTHR46268:SF15">
    <property type="entry name" value="UNIVERSAL STRESS PROTEIN HP_0031"/>
    <property type="match status" value="1"/>
</dbReference>
<dbReference type="InterPro" id="IPR014729">
    <property type="entry name" value="Rossmann-like_a/b/a_fold"/>
</dbReference>
<dbReference type="PIRSF" id="PIRSF006276">
    <property type="entry name" value="UspA"/>
    <property type="match status" value="1"/>
</dbReference>
<protein>
    <recommendedName>
        <fullName evidence="2">Universal stress protein</fullName>
    </recommendedName>
</protein>
<dbReference type="CDD" id="cd00293">
    <property type="entry name" value="USP-like"/>
    <property type="match status" value="1"/>
</dbReference>
<accession>A0A371XJF2</accession>
<proteinExistence type="inferred from homology"/>
<dbReference type="GO" id="GO:0005737">
    <property type="term" value="C:cytoplasm"/>
    <property type="evidence" value="ECO:0007669"/>
    <property type="project" value="UniProtKB-SubCell"/>
</dbReference>
<dbReference type="InterPro" id="IPR006016">
    <property type="entry name" value="UspA"/>
</dbReference>
<dbReference type="Proteomes" id="UP000262379">
    <property type="component" value="Unassembled WGS sequence"/>
</dbReference>
<name>A0A371XJF2_9HYPH</name>
<sequence length="149" mass="15767">MYSHILISTDGSELAQRGLDHGLSLAKALGAKVTIITVTEPIPFPAGAAGAGWVPTVTDIASYEKAQKEQAEQLLGKVREQIEKLDLKGNFIHAPDSWPAEAILQAAKTHNCNLIVMASHGRRGLGRLILGSQTSEVLAGSPVPVLVVK</sequence>
<comment type="subcellular location">
    <subcellularLocation>
        <location evidence="2">Cytoplasm</location>
    </subcellularLocation>
</comment>
<reference evidence="5" key="1">
    <citation type="submission" date="2018-08" db="EMBL/GenBank/DDBJ databases">
        <authorList>
            <person name="Im W.T."/>
        </authorList>
    </citation>
    <scope>NUCLEOTIDE SEQUENCE [LARGE SCALE GENOMIC DNA]</scope>
    <source>
        <strain evidence="5">LA-28</strain>
    </source>
</reference>
<evidence type="ECO:0000256" key="1">
    <source>
        <dbReference type="ARBA" id="ARBA00008791"/>
    </source>
</evidence>
<feature type="domain" description="UspA" evidence="3">
    <location>
        <begin position="1"/>
        <end position="149"/>
    </location>
</feature>
<organism evidence="4 5">
    <name type="scientific">Mesorhizobium denitrificans</name>
    <dbReference type="NCBI Taxonomy" id="2294114"/>
    <lineage>
        <taxon>Bacteria</taxon>
        <taxon>Pseudomonadati</taxon>
        <taxon>Pseudomonadota</taxon>
        <taxon>Alphaproteobacteria</taxon>
        <taxon>Hyphomicrobiales</taxon>
        <taxon>Phyllobacteriaceae</taxon>
        <taxon>Mesorhizobium</taxon>
    </lineage>
</organism>
<dbReference type="Pfam" id="PF00582">
    <property type="entry name" value="Usp"/>
    <property type="match status" value="1"/>
</dbReference>
<evidence type="ECO:0000313" key="5">
    <source>
        <dbReference type="Proteomes" id="UP000262379"/>
    </source>
</evidence>
<dbReference type="PRINTS" id="PR01438">
    <property type="entry name" value="UNVRSLSTRESS"/>
</dbReference>
<dbReference type="EMBL" id="QURN01000001">
    <property type="protein sequence ID" value="RFC69358.1"/>
    <property type="molecule type" value="Genomic_DNA"/>
</dbReference>
<keyword evidence="5" id="KW-1185">Reference proteome</keyword>
<dbReference type="RefSeq" id="WP_116621979.1">
    <property type="nucleotide sequence ID" value="NZ_QURN01000001.1"/>
</dbReference>
<dbReference type="SUPFAM" id="SSF52402">
    <property type="entry name" value="Adenine nucleotide alpha hydrolases-like"/>
    <property type="match status" value="1"/>
</dbReference>